<dbReference type="InterPro" id="IPR050770">
    <property type="entry name" value="Intradiol_RC_Dioxygenase"/>
</dbReference>
<keyword evidence="3" id="KW-0560">Oxidoreductase</keyword>
<dbReference type="GO" id="GO:0008199">
    <property type="term" value="F:ferric iron binding"/>
    <property type="evidence" value="ECO:0007669"/>
    <property type="project" value="InterPro"/>
</dbReference>
<sequence>MDRILSLALVIFTILSCSGQESDDNNTTRTLIGNCEGCEAVFEFNGRPLNATDTLPGFENEGTKIKISGTIYEQDGETPASDVVMYVYHTNQKGIYEPKPSSEGWEKRHGYIRGWVKTDSEGHYEFYTLKPGHYPNRKTPAHIHPIILEPDGKYYWVGSYFFSDDPHLTSEMKNNKNPRCGSDGILQLTDADQDGILEGHRDFVLGKNISEYPN</sequence>
<name>A0A4D7JRN3_9BACT</name>
<dbReference type="Gene3D" id="2.60.130.10">
    <property type="entry name" value="Aromatic compound dioxygenase"/>
    <property type="match status" value="1"/>
</dbReference>
<dbReference type="Pfam" id="PF00775">
    <property type="entry name" value="Dioxygenase_C"/>
    <property type="match status" value="1"/>
</dbReference>
<dbReference type="PROSITE" id="PS51257">
    <property type="entry name" value="PROKAR_LIPOPROTEIN"/>
    <property type="match status" value="1"/>
</dbReference>
<dbReference type="AlphaFoldDB" id="A0A4D7JRN3"/>
<dbReference type="PANTHER" id="PTHR33711:SF7">
    <property type="entry name" value="INTRADIOL RING-CLEAVAGE DIOXYGENASES DOMAIN-CONTAINING PROTEIN-RELATED"/>
    <property type="match status" value="1"/>
</dbReference>
<protein>
    <submittedName>
        <fullName evidence="5">Intradiol ring-cleavage dioxygenase</fullName>
    </submittedName>
</protein>
<dbReference type="PANTHER" id="PTHR33711">
    <property type="entry name" value="DIOXYGENASE, PUTATIVE (AFU_ORTHOLOGUE AFUA_2G02910)-RELATED"/>
    <property type="match status" value="1"/>
</dbReference>
<reference evidence="5 6" key="1">
    <citation type="submission" date="2018-04" db="EMBL/GenBank/DDBJ databases">
        <title>Complete genome uncultured novel isolate.</title>
        <authorList>
            <person name="Merlino G."/>
        </authorList>
    </citation>
    <scope>NUCLEOTIDE SEQUENCE [LARGE SCALE GENOMIC DNA]</scope>
    <source>
        <strain evidence="6">R1DC9</strain>
    </source>
</reference>
<dbReference type="EMBL" id="CP028923">
    <property type="protein sequence ID" value="QCK14476.1"/>
    <property type="molecule type" value="Genomic_DNA"/>
</dbReference>
<feature type="domain" description="Intradiol ring-cleavage dioxygenases" evidence="4">
    <location>
        <begin position="59"/>
        <end position="173"/>
    </location>
</feature>
<comment type="similarity">
    <text evidence="1">Belongs to the intradiol ring-cleavage dioxygenase family.</text>
</comment>
<evidence type="ECO:0000256" key="3">
    <source>
        <dbReference type="ARBA" id="ARBA00023002"/>
    </source>
</evidence>
<dbReference type="KEGG" id="fpf:DCC35_06840"/>
<proteinExistence type="inferred from homology"/>
<dbReference type="OrthoDB" id="933561at2"/>
<evidence type="ECO:0000256" key="2">
    <source>
        <dbReference type="ARBA" id="ARBA00022964"/>
    </source>
</evidence>
<gene>
    <name evidence="5" type="ORF">DCC35_06840</name>
</gene>
<keyword evidence="2 5" id="KW-0223">Dioxygenase</keyword>
<organism evidence="5 6">
    <name type="scientific">Mangrovivirga cuniculi</name>
    <dbReference type="NCBI Taxonomy" id="2715131"/>
    <lineage>
        <taxon>Bacteria</taxon>
        <taxon>Pseudomonadati</taxon>
        <taxon>Bacteroidota</taxon>
        <taxon>Cytophagia</taxon>
        <taxon>Cytophagales</taxon>
        <taxon>Mangrovivirgaceae</taxon>
        <taxon>Mangrovivirga</taxon>
    </lineage>
</organism>
<evidence type="ECO:0000256" key="1">
    <source>
        <dbReference type="ARBA" id="ARBA00007825"/>
    </source>
</evidence>
<evidence type="ECO:0000313" key="5">
    <source>
        <dbReference type="EMBL" id="QCK14476.1"/>
    </source>
</evidence>
<dbReference type="InterPro" id="IPR015889">
    <property type="entry name" value="Intradiol_dOase_core"/>
</dbReference>
<dbReference type="InterPro" id="IPR000627">
    <property type="entry name" value="Intradiol_dOase_C"/>
</dbReference>
<keyword evidence="6" id="KW-1185">Reference proteome</keyword>
<dbReference type="GO" id="GO:0016702">
    <property type="term" value="F:oxidoreductase activity, acting on single donors with incorporation of molecular oxygen, incorporation of two atoms of oxygen"/>
    <property type="evidence" value="ECO:0007669"/>
    <property type="project" value="InterPro"/>
</dbReference>
<dbReference type="SUPFAM" id="SSF49482">
    <property type="entry name" value="Aromatic compound dioxygenase"/>
    <property type="match status" value="1"/>
</dbReference>
<dbReference type="Proteomes" id="UP000298616">
    <property type="component" value="Chromosome"/>
</dbReference>
<dbReference type="RefSeq" id="WP_137090065.1">
    <property type="nucleotide sequence ID" value="NZ_CP028923.1"/>
</dbReference>
<accession>A0A4D7JRN3</accession>
<evidence type="ECO:0000259" key="4">
    <source>
        <dbReference type="Pfam" id="PF00775"/>
    </source>
</evidence>
<evidence type="ECO:0000313" key="6">
    <source>
        <dbReference type="Proteomes" id="UP000298616"/>
    </source>
</evidence>